<dbReference type="Gene3D" id="3.40.50.1820">
    <property type="entry name" value="alpha/beta hydrolase"/>
    <property type="match status" value="1"/>
</dbReference>
<organism evidence="2 3">
    <name type="scientific">Aspergillus tanneri</name>
    <dbReference type="NCBI Taxonomy" id="1220188"/>
    <lineage>
        <taxon>Eukaryota</taxon>
        <taxon>Fungi</taxon>
        <taxon>Dikarya</taxon>
        <taxon>Ascomycota</taxon>
        <taxon>Pezizomycotina</taxon>
        <taxon>Eurotiomycetes</taxon>
        <taxon>Eurotiomycetidae</taxon>
        <taxon>Eurotiales</taxon>
        <taxon>Aspergillaceae</taxon>
        <taxon>Aspergillus</taxon>
        <taxon>Aspergillus subgen. Circumdati</taxon>
    </lineage>
</organism>
<accession>A0A4S3JEU4</accession>
<protein>
    <recommendedName>
        <fullName evidence="5">AB hydrolase-1 domain-containing protein</fullName>
    </recommendedName>
</protein>
<name>A0A4S3JEU4_9EURO</name>
<evidence type="ECO:0000313" key="3">
    <source>
        <dbReference type="Proteomes" id="UP000308092"/>
    </source>
</evidence>
<comment type="caution">
    <text evidence="2">The sequence shown here is derived from an EMBL/GenBank/DDBJ whole genome shotgun (WGS) entry which is preliminary data.</text>
</comment>
<dbReference type="SUPFAM" id="SSF53474">
    <property type="entry name" value="alpha/beta-Hydrolases"/>
    <property type="match status" value="1"/>
</dbReference>
<dbReference type="OrthoDB" id="294702at2759"/>
<reference evidence="2 3" key="1">
    <citation type="submission" date="2019-03" db="EMBL/GenBank/DDBJ databases">
        <title>The genome sequence of a newly discovered highly antifungal drug resistant Aspergillus species, Aspergillus tanneri NIH 1004.</title>
        <authorList>
            <person name="Mounaud S."/>
            <person name="Singh I."/>
            <person name="Joardar V."/>
            <person name="Pakala S."/>
            <person name="Pakala S."/>
            <person name="Venepally P."/>
            <person name="Hoover J."/>
            <person name="Nierman W."/>
            <person name="Chung J."/>
            <person name="Losada L."/>
        </authorList>
    </citation>
    <scope>NUCLEOTIDE SEQUENCE [LARGE SCALE GENOMIC DNA]</scope>
    <source>
        <strain evidence="2 3">NIH1004</strain>
    </source>
</reference>
<dbReference type="EMBL" id="SOSA01000249">
    <property type="protein sequence ID" value="THC93702.1"/>
    <property type="molecule type" value="Genomic_DNA"/>
</dbReference>
<keyword evidence="3" id="KW-1185">Reference proteome</keyword>
<dbReference type="AlphaFoldDB" id="A0A4S3JEU4"/>
<gene>
    <name evidence="1" type="ORF">ATNIH1004_011340</name>
    <name evidence="2" type="ORF">EYZ11_006813</name>
</gene>
<dbReference type="Proteomes" id="UP000308092">
    <property type="component" value="Unassembled WGS sequence"/>
</dbReference>
<dbReference type="PANTHER" id="PTHR45763">
    <property type="entry name" value="HYDROLASE, ALPHA/BETA FOLD FAMILY PROTEIN, EXPRESSED-RELATED"/>
    <property type="match status" value="1"/>
</dbReference>
<dbReference type="VEuPathDB" id="FungiDB:EYZ11_006813"/>
<sequence>MPITSRGLISTTRALSFPEKSLSGSPTSQSSISIDRAKESQTLTLSNGRTLGFAEYGNAQGKPLLYFHGYPACRYEGAFHDVGIRYGARVLAIDRPGMGLSTFQPSRKLLDWPGDVAEFATKLGLRDYRVLGGSGGGPYSLVCAKALPKEKLKGVGVLSGFAPFEAGTKGMPLGTRVMWNLGAWFPGLIGKYCDWTIVPAAQNQDPTVLEDLLLKTMNKKLDKTDSSVVSDEKNVKAIVRIIRESFREGSRGYVEDGKILTRPWGFDLKDIDFKGVRIFHGDSDQQAPIAMARWMAERIPGSVLTEWKDYSHFTINNDHVDEVFNVMMEK</sequence>
<dbReference type="RefSeq" id="XP_033421758.1">
    <property type="nucleotide sequence ID" value="XM_033575903.1"/>
</dbReference>
<evidence type="ECO:0000313" key="2">
    <source>
        <dbReference type="EMBL" id="THC93702.1"/>
    </source>
</evidence>
<dbReference type="PANTHER" id="PTHR45763:SF46">
    <property type="entry name" value="AB HYDROLASE-1 DOMAIN-CONTAINING PROTEIN"/>
    <property type="match status" value="1"/>
</dbReference>
<dbReference type="STRING" id="1220188.A0A4S3JEU4"/>
<proteinExistence type="predicted"/>
<dbReference type="GeneID" id="54334041"/>
<dbReference type="InterPro" id="IPR029058">
    <property type="entry name" value="AB_hydrolase_fold"/>
</dbReference>
<reference evidence="1 4" key="2">
    <citation type="submission" date="2019-08" db="EMBL/GenBank/DDBJ databases">
        <title>The genome sequence of a newly discovered highly antifungal drug resistant Aspergillus species, Aspergillus tanneri NIH 1004.</title>
        <authorList>
            <person name="Mounaud S."/>
            <person name="Singh I."/>
            <person name="Joardar V."/>
            <person name="Pakala S."/>
            <person name="Pakala S."/>
            <person name="Venepally P."/>
            <person name="Chung J.K."/>
            <person name="Losada L."/>
            <person name="Nierman W.C."/>
        </authorList>
    </citation>
    <scope>NUCLEOTIDE SEQUENCE [LARGE SCALE GENOMIC DNA]</scope>
    <source>
        <strain evidence="1 4">NIH1004</strain>
    </source>
</reference>
<evidence type="ECO:0000313" key="1">
    <source>
        <dbReference type="EMBL" id="KAA8642396.1"/>
    </source>
</evidence>
<dbReference type="Proteomes" id="UP000324241">
    <property type="component" value="Unassembled WGS sequence"/>
</dbReference>
<evidence type="ECO:0008006" key="5">
    <source>
        <dbReference type="Google" id="ProtNLM"/>
    </source>
</evidence>
<evidence type="ECO:0000313" key="4">
    <source>
        <dbReference type="Proteomes" id="UP000324241"/>
    </source>
</evidence>
<dbReference type="EMBL" id="QUQM01000008">
    <property type="protein sequence ID" value="KAA8642396.1"/>
    <property type="molecule type" value="Genomic_DNA"/>
</dbReference>